<organism evidence="1 2">
    <name type="scientific">Acetobacter fallax</name>
    <dbReference type="NCBI Taxonomy" id="1737473"/>
    <lineage>
        <taxon>Bacteria</taxon>
        <taxon>Pseudomonadati</taxon>
        <taxon>Pseudomonadota</taxon>
        <taxon>Alphaproteobacteria</taxon>
        <taxon>Acetobacterales</taxon>
        <taxon>Acetobacteraceae</taxon>
        <taxon>Acetobacter</taxon>
    </lineage>
</organism>
<protein>
    <submittedName>
        <fullName evidence="1">Plasmid mobilization relaxosome protein MobC</fullName>
    </submittedName>
</protein>
<reference evidence="1 2" key="1">
    <citation type="journal article" date="2020" name="Int. J. Syst. Evol. Microbiol.">
        <title>Novel acetic acid bacteria from cider fermentations: Acetobacter conturbans sp. nov. and Acetobacter fallax sp. nov.</title>
        <authorList>
            <person name="Sombolestani A.S."/>
            <person name="Cleenwerck I."/>
            <person name="Cnockaert M."/>
            <person name="Borremans W."/>
            <person name="Wieme A.D."/>
            <person name="De Vuyst L."/>
            <person name="Vandamme P."/>
        </authorList>
    </citation>
    <scope>NUCLEOTIDE SEQUENCE [LARGE SCALE GENOMIC DNA]</scope>
    <source>
        <strain evidence="1 2">LMG 1637</strain>
    </source>
</reference>
<dbReference type="Pfam" id="PF21983">
    <property type="entry name" value="NikA-like"/>
    <property type="match status" value="1"/>
</dbReference>
<comment type="caution">
    <text evidence="1">The sequence shown here is derived from an EMBL/GenBank/DDBJ whole genome shotgun (WGS) entry which is preliminary data.</text>
</comment>
<proteinExistence type="predicted"/>
<dbReference type="InterPro" id="IPR053842">
    <property type="entry name" value="NikA-like"/>
</dbReference>
<keyword evidence="2" id="KW-1185">Reference proteome</keyword>
<dbReference type="Proteomes" id="UP000615326">
    <property type="component" value="Unassembled WGS sequence"/>
</dbReference>
<accession>A0ABX0K9E8</accession>
<name>A0ABX0K9E8_9PROT</name>
<evidence type="ECO:0000313" key="2">
    <source>
        <dbReference type="Proteomes" id="UP000615326"/>
    </source>
</evidence>
<sequence>MMEKMIHIRVSDKEHKDIHDFAKRKKIKVSGFARAVLLNEKAGGSLISDELLLLRRELSAIGNNLNQIAKRSNSGESVEISGILKTISDTQNNINKKLRLFR</sequence>
<dbReference type="EMBL" id="WOSW01000012">
    <property type="protein sequence ID" value="NHO32585.1"/>
    <property type="molecule type" value="Genomic_DNA"/>
</dbReference>
<dbReference type="RefSeq" id="WP_173577114.1">
    <property type="nucleotide sequence ID" value="NZ_WOSW01000012.1"/>
</dbReference>
<gene>
    <name evidence="1" type="primary">mobC</name>
    <name evidence="1" type="ORF">GOB84_08430</name>
</gene>
<evidence type="ECO:0000313" key="1">
    <source>
        <dbReference type="EMBL" id="NHO32585.1"/>
    </source>
</evidence>